<dbReference type="Proteomes" id="UP000502179">
    <property type="component" value="Chromosome"/>
</dbReference>
<dbReference type="PANTHER" id="PTHR35983:SF1">
    <property type="entry name" value="UPF0166 PROTEIN TM_0021"/>
    <property type="match status" value="1"/>
</dbReference>
<keyword evidence="3" id="KW-1185">Reference proteome</keyword>
<dbReference type="SUPFAM" id="SSF54913">
    <property type="entry name" value="GlnB-like"/>
    <property type="match status" value="1"/>
</dbReference>
<reference evidence="2 3" key="1">
    <citation type="submission" date="2020-02" db="EMBL/GenBank/DDBJ databases">
        <title>Genome analysis of Thermosulfuriphilus ammonigenes ST65T, an anaerobic thermophilic chemolithoautotrophic bacterium isolated from a deep-sea hydrothermal vent.</title>
        <authorList>
            <person name="Slobodkina G."/>
            <person name="Allioux M."/>
            <person name="Merkel A."/>
            <person name="Alain K."/>
            <person name="Jebbar M."/>
            <person name="Slobodkin A."/>
        </authorList>
    </citation>
    <scope>NUCLEOTIDE SEQUENCE [LARGE SCALE GENOMIC DNA]</scope>
    <source>
        <strain evidence="2 3">ST65</strain>
    </source>
</reference>
<dbReference type="AlphaFoldDB" id="A0A6G7PWH0"/>
<protein>
    <submittedName>
        <fullName evidence="2">DUF190 domain-containing protein</fullName>
    </submittedName>
</protein>
<dbReference type="EMBL" id="CP048877">
    <property type="protein sequence ID" value="QIJ71937.1"/>
    <property type="molecule type" value="Genomic_DNA"/>
</dbReference>
<organism evidence="2 3">
    <name type="scientific">Thermosulfuriphilus ammonigenes</name>
    <dbReference type="NCBI Taxonomy" id="1936021"/>
    <lineage>
        <taxon>Bacteria</taxon>
        <taxon>Pseudomonadati</taxon>
        <taxon>Thermodesulfobacteriota</taxon>
        <taxon>Thermodesulfobacteria</taxon>
        <taxon>Thermodesulfobacteriales</taxon>
        <taxon>Thermodesulfobacteriaceae</taxon>
        <taxon>Thermosulfuriphilus</taxon>
    </lineage>
</organism>
<dbReference type="Pfam" id="PF02641">
    <property type="entry name" value="DUF190"/>
    <property type="match status" value="1"/>
</dbReference>
<dbReference type="PANTHER" id="PTHR35983">
    <property type="entry name" value="UPF0166 PROTEIN TM_0021"/>
    <property type="match status" value="1"/>
</dbReference>
<evidence type="ECO:0000313" key="2">
    <source>
        <dbReference type="EMBL" id="QIJ71937.1"/>
    </source>
</evidence>
<comment type="similarity">
    <text evidence="1">Belongs to the UPF0166 family.</text>
</comment>
<proteinExistence type="inferred from homology"/>
<name>A0A6G7PWH0_9BACT</name>
<dbReference type="InterPro" id="IPR011322">
    <property type="entry name" value="N-reg_PII-like_a/b"/>
</dbReference>
<accession>A0A6G7PWH0</accession>
<sequence length="113" mass="12773">MLIKGKAKRLTIYVDEGDRYQGKPVYEAIVHFLFKHKVSGVTLFRGIAGYGADGVFHSIKILRLQESLPIMIDIIEREEVLEKILPELEAMVTKGLIVTSEVDVIKCSQCPER</sequence>
<gene>
    <name evidence="2" type="ORF">G4V39_06520</name>
</gene>
<evidence type="ECO:0000313" key="3">
    <source>
        <dbReference type="Proteomes" id="UP000502179"/>
    </source>
</evidence>
<evidence type="ECO:0000256" key="1">
    <source>
        <dbReference type="ARBA" id="ARBA00010554"/>
    </source>
</evidence>
<dbReference type="RefSeq" id="WP_166032154.1">
    <property type="nucleotide sequence ID" value="NZ_CP048877.1"/>
</dbReference>
<dbReference type="KEGG" id="tav:G4V39_06520"/>
<dbReference type="InterPro" id="IPR003793">
    <property type="entry name" value="UPF0166"/>
</dbReference>
<dbReference type="InterPro" id="IPR015867">
    <property type="entry name" value="N-reg_PII/ATP_PRibTrfase_C"/>
</dbReference>
<dbReference type="Gene3D" id="3.30.70.120">
    <property type="match status" value="1"/>
</dbReference>